<dbReference type="InterPro" id="IPR009902">
    <property type="entry name" value="DUF1442"/>
</dbReference>
<dbReference type="InterPro" id="IPR029063">
    <property type="entry name" value="SAM-dependent_MTases_sf"/>
</dbReference>
<protein>
    <submittedName>
        <fullName evidence="1">Uncharacterized protein</fullName>
    </submittedName>
</protein>
<dbReference type="AlphaFoldDB" id="A0AA86SZQ9"/>
<dbReference type="PANTHER" id="PTHR43167">
    <property type="entry name" value="PUTATIVE (AFU_ORTHOLOGUE AFUA_6G01830)-RELATED"/>
    <property type="match status" value="1"/>
</dbReference>
<evidence type="ECO:0000313" key="1">
    <source>
        <dbReference type="EMBL" id="CAJ1961302.1"/>
    </source>
</evidence>
<name>A0AA86SZQ9_9FABA</name>
<accession>A0AA86SZQ9</accession>
<gene>
    <name evidence="1" type="ORF">AYBTSS11_LOCUS18659</name>
</gene>
<dbReference type="PANTHER" id="PTHR43167:SF1">
    <property type="entry name" value="PUTATIVE (AFU_ORTHOLOGUE AFUA_6G01830)-RELATED"/>
    <property type="match status" value="1"/>
</dbReference>
<dbReference type="Gramene" id="rna-AYBTSS11_LOCUS18659">
    <property type="protein sequence ID" value="CAJ1961302.1"/>
    <property type="gene ID" value="gene-AYBTSS11_LOCUS18659"/>
</dbReference>
<organism evidence="1 2">
    <name type="scientific">Sphenostylis stenocarpa</name>
    <dbReference type="NCBI Taxonomy" id="92480"/>
    <lineage>
        <taxon>Eukaryota</taxon>
        <taxon>Viridiplantae</taxon>
        <taxon>Streptophyta</taxon>
        <taxon>Embryophyta</taxon>
        <taxon>Tracheophyta</taxon>
        <taxon>Spermatophyta</taxon>
        <taxon>Magnoliopsida</taxon>
        <taxon>eudicotyledons</taxon>
        <taxon>Gunneridae</taxon>
        <taxon>Pentapetalae</taxon>
        <taxon>rosids</taxon>
        <taxon>fabids</taxon>
        <taxon>Fabales</taxon>
        <taxon>Fabaceae</taxon>
        <taxon>Papilionoideae</taxon>
        <taxon>50 kb inversion clade</taxon>
        <taxon>NPAAA clade</taxon>
        <taxon>indigoferoid/millettioid clade</taxon>
        <taxon>Phaseoleae</taxon>
        <taxon>Sphenostylis</taxon>
    </lineage>
</organism>
<dbReference type="Proteomes" id="UP001189624">
    <property type="component" value="Chromosome 6"/>
</dbReference>
<dbReference type="Pfam" id="PF07279">
    <property type="entry name" value="DUF1442"/>
    <property type="match status" value="1"/>
</dbReference>
<dbReference type="EMBL" id="OY731403">
    <property type="protein sequence ID" value="CAJ1961302.1"/>
    <property type="molecule type" value="Genomic_DNA"/>
</dbReference>
<keyword evidence="2" id="KW-1185">Reference proteome</keyword>
<dbReference type="Gene3D" id="3.40.50.150">
    <property type="entry name" value="Vaccinia Virus protein VP39"/>
    <property type="match status" value="1"/>
</dbReference>
<evidence type="ECO:0000313" key="2">
    <source>
        <dbReference type="Proteomes" id="UP001189624"/>
    </source>
</evidence>
<sequence length="246" mass="27361">MEWSARCATMAYLDALQLNTLSRKHRRNKSNKHTSKKCFNAISRIGLQQQGNNEFVSALAAGMKAKLIVEVTHRASPSTIALAAAARQTGGRLVCILPELVLNESEEVIRNSGLKEQVEFRTEDPSKILPYYENIGFSFVDCKVENSARLLNLLHLNPMRSVVVASNLVGNTEGLGGYVKRKDEKVAVRSLKHPIGKKVFFARMMKMIRGLGSETIVAEKSKKVVFVVKELNMLRMGIIKCMLGVD</sequence>
<proteinExistence type="predicted"/>
<reference evidence="1" key="1">
    <citation type="submission" date="2023-10" db="EMBL/GenBank/DDBJ databases">
        <authorList>
            <person name="Domelevo Entfellner J.-B."/>
        </authorList>
    </citation>
    <scope>NUCLEOTIDE SEQUENCE</scope>
</reference>